<protein>
    <recommendedName>
        <fullName evidence="7">Major facilitator superfamily (MFS) profile domain-containing protein</fullName>
    </recommendedName>
</protein>
<feature type="transmembrane region" description="Helical" evidence="6">
    <location>
        <begin position="197"/>
        <end position="219"/>
    </location>
</feature>
<keyword evidence="9" id="KW-1185">Reference proteome</keyword>
<gene>
    <name evidence="8" type="ORF">AJ80_03571</name>
</gene>
<evidence type="ECO:0000313" key="9">
    <source>
        <dbReference type="Proteomes" id="UP000224634"/>
    </source>
</evidence>
<dbReference type="STRING" id="1447883.A0A2B7YFX7"/>
<dbReference type="PANTHER" id="PTHR43791">
    <property type="entry name" value="PERMEASE-RELATED"/>
    <property type="match status" value="1"/>
</dbReference>
<evidence type="ECO:0000259" key="7">
    <source>
        <dbReference type="PROSITE" id="PS50850"/>
    </source>
</evidence>
<dbReference type="Proteomes" id="UP000224634">
    <property type="component" value="Unassembled WGS sequence"/>
</dbReference>
<feature type="transmembrane region" description="Helical" evidence="6">
    <location>
        <begin position="416"/>
        <end position="440"/>
    </location>
</feature>
<dbReference type="InterPro" id="IPR036259">
    <property type="entry name" value="MFS_trans_sf"/>
</dbReference>
<evidence type="ECO:0000256" key="3">
    <source>
        <dbReference type="ARBA" id="ARBA00022692"/>
    </source>
</evidence>
<dbReference type="GO" id="GO:0016020">
    <property type="term" value="C:membrane"/>
    <property type="evidence" value="ECO:0007669"/>
    <property type="project" value="UniProtKB-SubCell"/>
</dbReference>
<feature type="transmembrane region" description="Helical" evidence="6">
    <location>
        <begin position="386"/>
        <end position="410"/>
    </location>
</feature>
<evidence type="ECO:0000313" key="8">
    <source>
        <dbReference type="EMBL" id="PGH20426.1"/>
    </source>
</evidence>
<feature type="transmembrane region" description="Helical" evidence="6">
    <location>
        <begin position="354"/>
        <end position="374"/>
    </location>
</feature>
<keyword evidence="3 6" id="KW-0812">Transmembrane</keyword>
<evidence type="ECO:0000256" key="1">
    <source>
        <dbReference type="ARBA" id="ARBA00004141"/>
    </source>
</evidence>
<dbReference type="InterPro" id="IPR020846">
    <property type="entry name" value="MFS_dom"/>
</dbReference>
<dbReference type="SUPFAM" id="SSF103473">
    <property type="entry name" value="MFS general substrate transporter"/>
    <property type="match status" value="1"/>
</dbReference>
<dbReference type="Gene3D" id="1.20.1250.20">
    <property type="entry name" value="MFS general substrate transporter like domains"/>
    <property type="match status" value="2"/>
</dbReference>
<dbReference type="AlphaFoldDB" id="A0A2B7YFX7"/>
<reference evidence="8 9" key="1">
    <citation type="submission" date="2017-10" db="EMBL/GenBank/DDBJ databases">
        <title>Comparative genomics in systemic dimorphic fungi from Ajellomycetaceae.</title>
        <authorList>
            <person name="Munoz J.F."/>
            <person name="Mcewen J.G."/>
            <person name="Clay O.K."/>
            <person name="Cuomo C.A."/>
        </authorList>
    </citation>
    <scope>NUCLEOTIDE SEQUENCE [LARGE SCALE GENOMIC DNA]</scope>
    <source>
        <strain evidence="8 9">UAMH7299</strain>
    </source>
</reference>
<feature type="transmembrane region" description="Helical" evidence="6">
    <location>
        <begin position="153"/>
        <end position="177"/>
    </location>
</feature>
<dbReference type="PANTHER" id="PTHR43791:SF21">
    <property type="entry name" value="MAJOR FACILITATOR SUPERFAMILY (MFS) PROFILE DOMAIN-CONTAINING PROTEIN"/>
    <property type="match status" value="1"/>
</dbReference>
<evidence type="ECO:0000256" key="6">
    <source>
        <dbReference type="SAM" id="Phobius"/>
    </source>
</evidence>
<accession>A0A2B7YFX7</accession>
<evidence type="ECO:0000256" key="4">
    <source>
        <dbReference type="ARBA" id="ARBA00022989"/>
    </source>
</evidence>
<feature type="transmembrane region" description="Helical" evidence="6">
    <location>
        <begin position="483"/>
        <end position="508"/>
    </location>
</feature>
<dbReference type="EMBL" id="PDNA01000040">
    <property type="protein sequence ID" value="PGH20426.1"/>
    <property type="molecule type" value="Genomic_DNA"/>
</dbReference>
<dbReference type="InterPro" id="IPR011701">
    <property type="entry name" value="MFS"/>
</dbReference>
<keyword evidence="2" id="KW-0813">Transport</keyword>
<comment type="caution">
    <text evidence="8">The sequence shown here is derived from an EMBL/GenBank/DDBJ whole genome shotgun (WGS) entry which is preliminary data.</text>
</comment>
<dbReference type="PROSITE" id="PS50850">
    <property type="entry name" value="MFS"/>
    <property type="match status" value="1"/>
</dbReference>
<proteinExistence type="predicted"/>
<comment type="subcellular location">
    <subcellularLocation>
        <location evidence="1">Membrane</location>
        <topology evidence="1">Multi-pass membrane protein</topology>
    </subcellularLocation>
</comment>
<dbReference type="GO" id="GO:0022857">
    <property type="term" value="F:transmembrane transporter activity"/>
    <property type="evidence" value="ECO:0007669"/>
    <property type="project" value="InterPro"/>
</dbReference>
<feature type="transmembrane region" description="Helical" evidence="6">
    <location>
        <begin position="452"/>
        <end position="471"/>
    </location>
</feature>
<evidence type="ECO:0000256" key="2">
    <source>
        <dbReference type="ARBA" id="ARBA00022448"/>
    </source>
</evidence>
<feature type="domain" description="Major facilitator superfamily (MFS) profile" evidence="7">
    <location>
        <begin position="26"/>
        <end position="512"/>
    </location>
</feature>
<evidence type="ECO:0000256" key="5">
    <source>
        <dbReference type="ARBA" id="ARBA00023136"/>
    </source>
</evidence>
<feature type="transmembrane region" description="Helical" evidence="6">
    <location>
        <begin position="314"/>
        <end position="334"/>
    </location>
</feature>
<feature type="transmembrane region" description="Helical" evidence="6">
    <location>
        <begin position="63"/>
        <end position="81"/>
    </location>
</feature>
<organism evidence="8 9">
    <name type="scientific">Polytolypa hystricis (strain UAMH7299)</name>
    <dbReference type="NCBI Taxonomy" id="1447883"/>
    <lineage>
        <taxon>Eukaryota</taxon>
        <taxon>Fungi</taxon>
        <taxon>Dikarya</taxon>
        <taxon>Ascomycota</taxon>
        <taxon>Pezizomycotina</taxon>
        <taxon>Eurotiomycetes</taxon>
        <taxon>Eurotiomycetidae</taxon>
        <taxon>Onygenales</taxon>
        <taxon>Onygenales incertae sedis</taxon>
        <taxon>Polytolypa</taxon>
    </lineage>
</organism>
<keyword evidence="4 6" id="KW-1133">Transmembrane helix</keyword>
<dbReference type="Pfam" id="PF07690">
    <property type="entry name" value="MFS_1"/>
    <property type="match status" value="1"/>
</dbReference>
<name>A0A2B7YFX7_POLH7</name>
<feature type="transmembrane region" description="Helical" evidence="6">
    <location>
        <begin position="93"/>
        <end position="111"/>
    </location>
</feature>
<keyword evidence="5 6" id="KW-0472">Membrane</keyword>
<sequence length="583" mass="63974">MELQDEDGHPHPSIERRTVRKLDLILLPFLSLLFLVNSLDRSNIGNAETANFTRDAGLQPEDLNAAVAWFFVFFVALQPLGAAAGRKFGMSKWVPSVMTLWGVCTVLHVWVRKRWQLILLRIVIGTLESGFYPTAVSYLSLFYTRYEFGRRLGLFYGSYGIAGALGGIIAFAVFSKFPSDDGKSTDGSAAADGWKSWQILFLIEGLLTIVIALVGFFWLPHSAGTAWFLSPEERKCAEQRVLADRSGDGATKGPGDILPAEELSEDAASHSEQDEQRRRLLSDEPPLARIRSTSEPSALTSDAGLTRQEILSTVLFFPLIVPILILNIASAIPSTAFSVFLPLVLSSLKLSSPVHSNILTAPPFLLASITLYMFTHWSDKSRQRIIPILASLGIIMLGLVLTLLLSSSSISSGRAIALYISLCILLGGSFIPSPLTVAWYAGNIPDPGKRAIVLGINGYGNLAGVFAALIFPPRWQEDGYRPSFLITLGFVVVSSIGYMALRTVLLLINKARVKTAARLAAMDVDGEQIPVNSGIRIPAFAVVGGKWWDTQVRYWFGKRLLRMDGNEIYVRQGDEVLTFEYGL</sequence>
<feature type="transmembrane region" description="Helical" evidence="6">
    <location>
        <begin position="117"/>
        <end position="141"/>
    </location>
</feature>
<dbReference type="OrthoDB" id="2985014at2759"/>